<dbReference type="RefSeq" id="WP_370596487.1">
    <property type="nucleotide sequence ID" value="NZ_JALBUR010000031.1"/>
</dbReference>
<dbReference type="GO" id="GO:0005737">
    <property type="term" value="C:cytoplasm"/>
    <property type="evidence" value="ECO:0007669"/>
    <property type="project" value="UniProtKB-SubCell"/>
</dbReference>
<accession>A0AB35U3B7</accession>
<organism evidence="4 5">
    <name type="scientific">Grylomicrobium aquisgranensis</name>
    <dbReference type="NCBI Taxonomy" id="2926318"/>
    <lineage>
        <taxon>Bacteria</taxon>
        <taxon>Bacillati</taxon>
        <taxon>Bacillota</taxon>
        <taxon>Erysipelotrichia</taxon>
        <taxon>Erysipelotrichales</taxon>
        <taxon>Erysipelotrichaceae</taxon>
        <taxon>Grylomicrobium</taxon>
    </lineage>
</organism>
<comment type="caution">
    <text evidence="4">The sequence shown here is derived from an EMBL/GenBank/DDBJ whole genome shotgun (WGS) entry which is preliminary data.</text>
</comment>
<reference evidence="4 5" key="1">
    <citation type="submission" date="2022-03" db="EMBL/GenBank/DDBJ databases">
        <title>Novel taxa within the pig intestine.</title>
        <authorList>
            <person name="Wylensek D."/>
            <person name="Bishof K."/>
            <person name="Afrizal A."/>
            <person name="Clavel T."/>
        </authorList>
    </citation>
    <scope>NUCLEOTIDE SEQUENCE [LARGE SCALE GENOMIC DNA]</scope>
    <source>
        <strain evidence="4 5">CLA-KB-P133</strain>
    </source>
</reference>
<dbReference type="PIRSF" id="PIRSF006305">
    <property type="entry name" value="Maf"/>
    <property type="match status" value="1"/>
</dbReference>
<feature type="site" description="Important for substrate specificity" evidence="3">
    <location>
        <position position="12"/>
    </location>
</feature>
<evidence type="ECO:0000313" key="4">
    <source>
        <dbReference type="EMBL" id="MDX8420323.1"/>
    </source>
</evidence>
<keyword evidence="3" id="KW-0546">Nucleotide metabolism</keyword>
<dbReference type="HAMAP" id="MF_00528">
    <property type="entry name" value="Maf"/>
    <property type="match status" value="1"/>
</dbReference>
<comment type="subcellular location">
    <subcellularLocation>
        <location evidence="3">Cytoplasm</location>
    </subcellularLocation>
</comment>
<dbReference type="AlphaFoldDB" id="A0AB35U3B7"/>
<evidence type="ECO:0000256" key="2">
    <source>
        <dbReference type="ARBA" id="ARBA00022801"/>
    </source>
</evidence>
<dbReference type="SUPFAM" id="SSF52972">
    <property type="entry name" value="ITPase-like"/>
    <property type="match status" value="1"/>
</dbReference>
<dbReference type="Proteomes" id="UP001286174">
    <property type="component" value="Unassembled WGS sequence"/>
</dbReference>
<dbReference type="Gene3D" id="3.90.950.10">
    <property type="match status" value="1"/>
</dbReference>
<dbReference type="CDD" id="cd00555">
    <property type="entry name" value="Maf"/>
    <property type="match status" value="1"/>
</dbReference>
<sequence>MKELVLASRSPRRKEILSLCGASFICDPADVDETIDCSKPLADEIERLSVKKGETVLKRHPDSVVIGSDTMVVIDNKPLGKPHTNEAAFAMLKSLQGRTHHVLTGLCIVSQEECYRTAVSTAVHFLPMNDDEIHAYIATGECSDKAGAYAIQGYGGRYIEGIEGDYYAVMGLPLHLVYAELKRRQII</sequence>
<dbReference type="EMBL" id="JALBUR010000031">
    <property type="protein sequence ID" value="MDX8420323.1"/>
    <property type="molecule type" value="Genomic_DNA"/>
</dbReference>
<feature type="site" description="Important for substrate specificity" evidence="3">
    <location>
        <position position="70"/>
    </location>
</feature>
<comment type="catalytic activity">
    <reaction evidence="3">
        <text>UTP + H2O = UMP + diphosphate + H(+)</text>
        <dbReference type="Rhea" id="RHEA:29395"/>
        <dbReference type="ChEBI" id="CHEBI:15377"/>
        <dbReference type="ChEBI" id="CHEBI:15378"/>
        <dbReference type="ChEBI" id="CHEBI:33019"/>
        <dbReference type="ChEBI" id="CHEBI:46398"/>
        <dbReference type="ChEBI" id="CHEBI:57865"/>
        <dbReference type="EC" id="3.6.1.9"/>
    </reaction>
</comment>
<feature type="site" description="Important for substrate specificity" evidence="3">
    <location>
        <position position="152"/>
    </location>
</feature>
<dbReference type="PANTHER" id="PTHR43213:SF5">
    <property type="entry name" value="BIFUNCTIONAL DTTP_UTP PYROPHOSPHATASE_METHYLTRANSFERASE PROTEIN-RELATED"/>
    <property type="match status" value="1"/>
</dbReference>
<evidence type="ECO:0000256" key="1">
    <source>
        <dbReference type="ARBA" id="ARBA00001968"/>
    </source>
</evidence>
<dbReference type="NCBIfam" id="TIGR00172">
    <property type="entry name" value="maf"/>
    <property type="match status" value="1"/>
</dbReference>
<comment type="catalytic activity">
    <reaction evidence="3">
        <text>dTTP + H2O = dTMP + diphosphate + H(+)</text>
        <dbReference type="Rhea" id="RHEA:28534"/>
        <dbReference type="ChEBI" id="CHEBI:15377"/>
        <dbReference type="ChEBI" id="CHEBI:15378"/>
        <dbReference type="ChEBI" id="CHEBI:33019"/>
        <dbReference type="ChEBI" id="CHEBI:37568"/>
        <dbReference type="ChEBI" id="CHEBI:63528"/>
        <dbReference type="EC" id="3.6.1.9"/>
    </reaction>
</comment>
<keyword evidence="3" id="KW-0963">Cytoplasm</keyword>
<dbReference type="PANTHER" id="PTHR43213">
    <property type="entry name" value="BIFUNCTIONAL DTTP/UTP PYROPHOSPHATASE/METHYLTRANSFERASE PROTEIN-RELATED"/>
    <property type="match status" value="1"/>
</dbReference>
<comment type="caution">
    <text evidence="3">Lacks conserved residue(s) required for the propagation of feature annotation.</text>
</comment>
<comment type="similarity">
    <text evidence="3">Belongs to the Maf family. YhdE subfamily.</text>
</comment>
<dbReference type="InterPro" id="IPR029001">
    <property type="entry name" value="ITPase-like_fam"/>
</dbReference>
<dbReference type="InterPro" id="IPR003697">
    <property type="entry name" value="Maf-like"/>
</dbReference>
<evidence type="ECO:0000256" key="3">
    <source>
        <dbReference type="HAMAP-Rule" id="MF_00528"/>
    </source>
</evidence>
<dbReference type="Pfam" id="PF02545">
    <property type="entry name" value="Maf"/>
    <property type="match status" value="1"/>
</dbReference>
<dbReference type="GO" id="GO:0009117">
    <property type="term" value="P:nucleotide metabolic process"/>
    <property type="evidence" value="ECO:0007669"/>
    <property type="project" value="UniProtKB-KW"/>
</dbReference>
<keyword evidence="2 3" id="KW-0378">Hydrolase</keyword>
<dbReference type="GO" id="GO:0047429">
    <property type="term" value="F:nucleoside triphosphate diphosphatase activity"/>
    <property type="evidence" value="ECO:0007669"/>
    <property type="project" value="UniProtKB-EC"/>
</dbReference>
<feature type="active site" description="Proton acceptor" evidence="3">
    <location>
        <position position="69"/>
    </location>
</feature>
<gene>
    <name evidence="4" type="ORF">MOZ60_09515</name>
</gene>
<keyword evidence="5" id="KW-1185">Reference proteome</keyword>
<comment type="cofactor">
    <cofactor evidence="1 3">
        <name>a divalent metal cation</name>
        <dbReference type="ChEBI" id="CHEBI:60240"/>
    </cofactor>
</comment>
<protein>
    <recommendedName>
        <fullName evidence="3">dTTP/UTP pyrophosphatase</fullName>
        <shortName evidence="3">dTTPase/UTPase</shortName>
        <ecNumber evidence="3">3.6.1.9</ecNumber>
    </recommendedName>
    <alternativeName>
        <fullName evidence="3">Nucleoside triphosphate pyrophosphatase</fullName>
    </alternativeName>
    <alternativeName>
        <fullName evidence="3">Nucleotide pyrophosphatase</fullName>
        <shortName evidence="3">Nucleotide PPase</shortName>
    </alternativeName>
</protein>
<evidence type="ECO:0000313" key="5">
    <source>
        <dbReference type="Proteomes" id="UP001286174"/>
    </source>
</evidence>
<name>A0AB35U3B7_9FIRM</name>
<dbReference type="EC" id="3.6.1.9" evidence="3"/>
<proteinExistence type="inferred from homology"/>
<comment type="function">
    <text evidence="3">Nucleoside triphosphate pyrophosphatase that hydrolyzes dTTP and UTP. May have a dual role in cell division arrest and in preventing the incorporation of modified nucleotides into cellular nucleic acids.</text>
</comment>